<dbReference type="AlphaFoldDB" id="A0A4S4BSX7"/>
<evidence type="ECO:0000313" key="2">
    <source>
        <dbReference type="Proteomes" id="UP000310334"/>
    </source>
</evidence>
<dbReference type="RefSeq" id="WP_136355756.1">
    <property type="nucleotide sequence ID" value="NZ_CP046266.1"/>
</dbReference>
<proteinExistence type="predicted"/>
<dbReference type="EMBL" id="SSNT01000012">
    <property type="protein sequence ID" value="THF78130.1"/>
    <property type="molecule type" value="Genomic_DNA"/>
</dbReference>
<evidence type="ECO:0000313" key="1">
    <source>
        <dbReference type="EMBL" id="THF78130.1"/>
    </source>
</evidence>
<gene>
    <name evidence="1" type="ORF">E6W99_16350</name>
</gene>
<protein>
    <submittedName>
        <fullName evidence="1">Uncharacterized protein</fullName>
    </submittedName>
</protein>
<organism evidence="1 2">
    <name type="scientific">Metabacillus sediminilitoris</name>
    <dbReference type="NCBI Taxonomy" id="2567941"/>
    <lineage>
        <taxon>Bacteria</taxon>
        <taxon>Bacillati</taxon>
        <taxon>Bacillota</taxon>
        <taxon>Bacilli</taxon>
        <taxon>Bacillales</taxon>
        <taxon>Bacillaceae</taxon>
        <taxon>Metabacillus</taxon>
    </lineage>
</organism>
<dbReference type="OrthoDB" id="820708at2"/>
<comment type="caution">
    <text evidence="1">The sequence shown here is derived from an EMBL/GenBank/DDBJ whole genome shotgun (WGS) entry which is preliminary data.</text>
</comment>
<reference evidence="1 2" key="1">
    <citation type="submission" date="2019-04" db="EMBL/GenBank/DDBJ databases">
        <title>Bacillus sediminilitoris sp. nov., isolated from a tidal flat sediment on the East China Sea.</title>
        <authorList>
            <person name="Wei Y."/>
            <person name="Mao H."/>
            <person name="Fang J."/>
        </authorList>
    </citation>
    <scope>NUCLEOTIDE SEQUENCE [LARGE SCALE GENOMIC DNA]</scope>
    <source>
        <strain evidence="1 2">DSL-17</strain>
    </source>
</reference>
<sequence length="88" mass="9776">MNDFTLIKVERIETSGKKNLIIDNPTKLKQIVKGSQGAVFQISEDRFVGIYVNPNAAIKEGKALEAAKDLNIVPQLFEVGLNYALWSI</sequence>
<accession>A0A4S4BSX7</accession>
<keyword evidence="2" id="KW-1185">Reference proteome</keyword>
<dbReference type="Proteomes" id="UP000310334">
    <property type="component" value="Unassembled WGS sequence"/>
</dbReference>
<name>A0A4S4BSX7_9BACI</name>